<proteinExistence type="predicted"/>
<dbReference type="AlphaFoldDB" id="A0A5C2RN60"/>
<protein>
    <recommendedName>
        <fullName evidence="3">F-box domain-containing protein</fullName>
    </recommendedName>
</protein>
<evidence type="ECO:0008006" key="3">
    <source>
        <dbReference type="Google" id="ProtNLM"/>
    </source>
</evidence>
<reference evidence="1" key="1">
    <citation type="journal article" date="2018" name="Genome Biol. Evol.">
        <title>Genomics and development of Lentinus tigrinus, a white-rot wood-decaying mushroom with dimorphic fruiting bodies.</title>
        <authorList>
            <person name="Wu B."/>
            <person name="Xu Z."/>
            <person name="Knudson A."/>
            <person name="Carlson A."/>
            <person name="Chen N."/>
            <person name="Kovaka S."/>
            <person name="LaButti K."/>
            <person name="Lipzen A."/>
            <person name="Pennachio C."/>
            <person name="Riley R."/>
            <person name="Schakwitz W."/>
            <person name="Umezawa K."/>
            <person name="Ohm R.A."/>
            <person name="Grigoriev I.V."/>
            <person name="Nagy L.G."/>
            <person name="Gibbons J."/>
            <person name="Hibbett D."/>
        </authorList>
    </citation>
    <scope>NUCLEOTIDE SEQUENCE [LARGE SCALE GENOMIC DNA]</scope>
    <source>
        <strain evidence="1">ALCF2SS1-6</strain>
    </source>
</reference>
<evidence type="ECO:0000313" key="2">
    <source>
        <dbReference type="Proteomes" id="UP000313359"/>
    </source>
</evidence>
<sequence>MVCELVIKPVVTSRGTYIPFTRHTLVGRLRHLKMLVYDLHDQTAWAYPPGHHALVSRLPYHITDLALLHPESTMSWLEVFRLIWSLRHLQVLQLQMERSPAGGLTDAVLQRLDAIRRPWGCANLKTLVLGDSGSGDCYDFLPERAFGTSVTRLSLTIYQKPIATSAQGALVSQISLFSALEELYVRFRGVQTHSDGQTLGPSDKI</sequence>
<keyword evidence="2" id="KW-1185">Reference proteome</keyword>
<gene>
    <name evidence="1" type="ORF">L227DRAFT_617712</name>
</gene>
<name>A0A5C2RN60_9APHY</name>
<dbReference type="Proteomes" id="UP000313359">
    <property type="component" value="Unassembled WGS sequence"/>
</dbReference>
<organism evidence="1 2">
    <name type="scientific">Lentinus tigrinus ALCF2SS1-6</name>
    <dbReference type="NCBI Taxonomy" id="1328759"/>
    <lineage>
        <taxon>Eukaryota</taxon>
        <taxon>Fungi</taxon>
        <taxon>Dikarya</taxon>
        <taxon>Basidiomycota</taxon>
        <taxon>Agaricomycotina</taxon>
        <taxon>Agaricomycetes</taxon>
        <taxon>Polyporales</taxon>
        <taxon>Polyporaceae</taxon>
        <taxon>Lentinus</taxon>
    </lineage>
</organism>
<dbReference type="OrthoDB" id="2804675at2759"/>
<accession>A0A5C2RN60</accession>
<dbReference type="EMBL" id="ML122352">
    <property type="protein sequence ID" value="RPD52560.1"/>
    <property type="molecule type" value="Genomic_DNA"/>
</dbReference>
<evidence type="ECO:0000313" key="1">
    <source>
        <dbReference type="EMBL" id="RPD52560.1"/>
    </source>
</evidence>